<evidence type="ECO:0000313" key="8">
    <source>
        <dbReference type="WBParaSite" id="ASIM_0000802701-mRNA-1"/>
    </source>
</evidence>
<evidence type="ECO:0000313" key="6">
    <source>
        <dbReference type="EMBL" id="VDK30061.1"/>
    </source>
</evidence>
<keyword evidence="7" id="KW-1185">Reference proteome</keyword>
<sequence length="123" mass="14198">MELTKALLTNYLQRNTPYFKKREKEPESIVLGLAASLWSAVQMATGYDEFREGDEEGNMMEPVSLGSLSVLLILNLACHQNADVKTINIYKETLSLFQNAQGLGCYYYCYYLFYLVYLSLWYC</sequence>
<evidence type="ECO:0000256" key="5">
    <source>
        <dbReference type="SAM" id="Phobius"/>
    </source>
</evidence>
<comment type="similarity">
    <text evidence="1">Belongs to the dymeclin family.</text>
</comment>
<dbReference type="PANTHER" id="PTHR12895:SF9">
    <property type="entry name" value="DYMECLIN"/>
    <property type="match status" value="1"/>
</dbReference>
<dbReference type="AlphaFoldDB" id="A0A0M3JK55"/>
<dbReference type="Proteomes" id="UP000267096">
    <property type="component" value="Unassembled WGS sequence"/>
</dbReference>
<protein>
    <recommendedName>
        <fullName evidence="2">Dymeclin</fullName>
    </recommendedName>
</protein>
<keyword evidence="5" id="KW-0472">Membrane</keyword>
<keyword evidence="4" id="KW-0449">Lipoprotein</keyword>
<proteinExistence type="inferred from homology"/>
<keyword evidence="3" id="KW-0519">Myristate</keyword>
<name>A0A0M3JK55_ANISI</name>
<dbReference type="InterPro" id="IPR019142">
    <property type="entry name" value="Dymeclin"/>
</dbReference>
<evidence type="ECO:0000256" key="2">
    <source>
        <dbReference type="ARBA" id="ARBA00015736"/>
    </source>
</evidence>
<organism evidence="8">
    <name type="scientific">Anisakis simplex</name>
    <name type="common">Herring worm</name>
    <dbReference type="NCBI Taxonomy" id="6269"/>
    <lineage>
        <taxon>Eukaryota</taxon>
        <taxon>Metazoa</taxon>
        <taxon>Ecdysozoa</taxon>
        <taxon>Nematoda</taxon>
        <taxon>Chromadorea</taxon>
        <taxon>Rhabditida</taxon>
        <taxon>Spirurina</taxon>
        <taxon>Ascaridomorpha</taxon>
        <taxon>Ascaridoidea</taxon>
        <taxon>Anisakidae</taxon>
        <taxon>Anisakis</taxon>
        <taxon>Anisakis simplex complex</taxon>
    </lineage>
</organism>
<dbReference type="GO" id="GO:0007030">
    <property type="term" value="P:Golgi organization"/>
    <property type="evidence" value="ECO:0007669"/>
    <property type="project" value="TreeGrafter"/>
</dbReference>
<keyword evidence="5" id="KW-0812">Transmembrane</keyword>
<dbReference type="EMBL" id="UYRR01019653">
    <property type="protein sequence ID" value="VDK30061.1"/>
    <property type="molecule type" value="Genomic_DNA"/>
</dbReference>
<dbReference type="PANTHER" id="PTHR12895">
    <property type="entry name" value="DYMECLIN"/>
    <property type="match status" value="1"/>
</dbReference>
<evidence type="ECO:0000313" key="7">
    <source>
        <dbReference type="Proteomes" id="UP000267096"/>
    </source>
</evidence>
<reference evidence="8" key="1">
    <citation type="submission" date="2017-02" db="UniProtKB">
        <authorList>
            <consortium name="WormBaseParasite"/>
        </authorList>
    </citation>
    <scope>IDENTIFICATION</scope>
</reference>
<feature type="transmembrane region" description="Helical" evidence="5">
    <location>
        <begin position="103"/>
        <end position="122"/>
    </location>
</feature>
<evidence type="ECO:0000256" key="3">
    <source>
        <dbReference type="ARBA" id="ARBA00022707"/>
    </source>
</evidence>
<evidence type="ECO:0000256" key="4">
    <source>
        <dbReference type="ARBA" id="ARBA00023288"/>
    </source>
</evidence>
<dbReference type="Pfam" id="PF09742">
    <property type="entry name" value="Dymeclin"/>
    <property type="match status" value="1"/>
</dbReference>
<keyword evidence="5" id="KW-1133">Transmembrane helix</keyword>
<dbReference type="GO" id="GO:0005794">
    <property type="term" value="C:Golgi apparatus"/>
    <property type="evidence" value="ECO:0007669"/>
    <property type="project" value="TreeGrafter"/>
</dbReference>
<evidence type="ECO:0000256" key="1">
    <source>
        <dbReference type="ARBA" id="ARBA00010603"/>
    </source>
</evidence>
<reference evidence="6 7" key="2">
    <citation type="submission" date="2018-11" db="EMBL/GenBank/DDBJ databases">
        <authorList>
            <consortium name="Pathogen Informatics"/>
        </authorList>
    </citation>
    <scope>NUCLEOTIDE SEQUENCE [LARGE SCALE GENOMIC DNA]</scope>
</reference>
<dbReference type="WBParaSite" id="ASIM_0000802701-mRNA-1">
    <property type="protein sequence ID" value="ASIM_0000802701-mRNA-1"/>
    <property type="gene ID" value="ASIM_0000802701"/>
</dbReference>
<accession>A0A0M3JK55</accession>
<gene>
    <name evidence="6" type="ORF">ASIM_LOCUS7791</name>
</gene>